<dbReference type="SUPFAM" id="SSF74924">
    <property type="entry name" value="Cap-Gly domain"/>
    <property type="match status" value="1"/>
</dbReference>
<feature type="compositionally biased region" description="Acidic residues" evidence="2">
    <location>
        <begin position="1509"/>
        <end position="1523"/>
    </location>
</feature>
<feature type="region of interest" description="Disordered" evidence="2">
    <location>
        <begin position="2503"/>
        <end position="2575"/>
    </location>
</feature>
<feature type="compositionally biased region" description="Basic and acidic residues" evidence="2">
    <location>
        <begin position="2042"/>
        <end position="2053"/>
    </location>
</feature>
<dbReference type="Gene3D" id="2.30.30.190">
    <property type="entry name" value="CAP Gly-rich-like domain"/>
    <property type="match status" value="1"/>
</dbReference>
<feature type="compositionally biased region" description="Polar residues" evidence="2">
    <location>
        <begin position="1037"/>
        <end position="1049"/>
    </location>
</feature>
<feature type="region of interest" description="Disordered" evidence="2">
    <location>
        <begin position="1020"/>
        <end position="1182"/>
    </location>
</feature>
<feature type="compositionally biased region" description="Basic and acidic residues" evidence="2">
    <location>
        <begin position="837"/>
        <end position="846"/>
    </location>
</feature>
<protein>
    <recommendedName>
        <fullName evidence="3">CAP-Gly domain-containing protein</fullName>
    </recommendedName>
</protein>
<proteinExistence type="predicted"/>
<feature type="compositionally biased region" description="Acidic residues" evidence="2">
    <location>
        <begin position="2064"/>
        <end position="2075"/>
    </location>
</feature>
<feature type="coiled-coil region" evidence="1">
    <location>
        <begin position="1656"/>
        <end position="1719"/>
    </location>
</feature>
<dbReference type="InterPro" id="IPR000938">
    <property type="entry name" value="CAP-Gly_domain"/>
</dbReference>
<feature type="compositionally biased region" description="Low complexity" evidence="2">
    <location>
        <begin position="1375"/>
        <end position="1395"/>
    </location>
</feature>
<feature type="region of interest" description="Disordered" evidence="2">
    <location>
        <begin position="2167"/>
        <end position="2190"/>
    </location>
</feature>
<feature type="compositionally biased region" description="Low complexity" evidence="2">
    <location>
        <begin position="2396"/>
        <end position="2431"/>
    </location>
</feature>
<feature type="region of interest" description="Disordered" evidence="2">
    <location>
        <begin position="231"/>
        <end position="270"/>
    </location>
</feature>
<feature type="compositionally biased region" description="Basic and acidic residues" evidence="2">
    <location>
        <begin position="2308"/>
        <end position="2321"/>
    </location>
</feature>
<feature type="region of interest" description="Disordered" evidence="2">
    <location>
        <begin position="2237"/>
        <end position="2379"/>
    </location>
</feature>
<feature type="region of interest" description="Disordered" evidence="2">
    <location>
        <begin position="300"/>
        <end position="395"/>
    </location>
</feature>
<feature type="compositionally biased region" description="Polar residues" evidence="2">
    <location>
        <begin position="1832"/>
        <end position="1862"/>
    </location>
</feature>
<feature type="compositionally biased region" description="Polar residues" evidence="2">
    <location>
        <begin position="1056"/>
        <end position="1087"/>
    </location>
</feature>
<feature type="compositionally biased region" description="Basic and acidic residues" evidence="2">
    <location>
        <begin position="910"/>
        <end position="927"/>
    </location>
</feature>
<dbReference type="InterPro" id="IPR036859">
    <property type="entry name" value="CAP-Gly_dom_sf"/>
</dbReference>
<feature type="compositionally biased region" description="Polar residues" evidence="2">
    <location>
        <begin position="336"/>
        <end position="351"/>
    </location>
</feature>
<feature type="compositionally biased region" description="Basic and acidic residues" evidence="2">
    <location>
        <begin position="2329"/>
        <end position="2340"/>
    </location>
</feature>
<feature type="compositionally biased region" description="Basic and acidic residues" evidence="2">
    <location>
        <begin position="2767"/>
        <end position="2783"/>
    </location>
</feature>
<accession>A0A7M5WYN2</accession>
<feature type="compositionally biased region" description="Polar residues" evidence="2">
    <location>
        <begin position="2278"/>
        <end position="2287"/>
    </location>
</feature>
<dbReference type="OrthoDB" id="6022729at2759"/>
<feature type="region of interest" description="Disordered" evidence="2">
    <location>
        <begin position="1766"/>
        <end position="1883"/>
    </location>
</feature>
<keyword evidence="1" id="KW-0175">Coiled coil</keyword>
<dbReference type="GO" id="GO:0008017">
    <property type="term" value="F:microtubule binding"/>
    <property type="evidence" value="ECO:0007669"/>
    <property type="project" value="InterPro"/>
</dbReference>
<feature type="compositionally biased region" description="Polar residues" evidence="2">
    <location>
        <begin position="2083"/>
        <end position="2095"/>
    </location>
</feature>
<feature type="region of interest" description="Disordered" evidence="2">
    <location>
        <begin position="2951"/>
        <end position="2974"/>
    </location>
</feature>
<dbReference type="PANTHER" id="PTHR13958">
    <property type="entry name" value="CENTROSOME-ASSOCIATED PROTEIN 350"/>
    <property type="match status" value="1"/>
</dbReference>
<feature type="compositionally biased region" description="Basic and acidic residues" evidence="2">
    <location>
        <begin position="2510"/>
        <end position="2545"/>
    </location>
</feature>
<feature type="compositionally biased region" description="Basic and acidic residues" evidence="2">
    <location>
        <begin position="2432"/>
        <end position="2442"/>
    </location>
</feature>
<feature type="compositionally biased region" description="Low complexity" evidence="2">
    <location>
        <begin position="2549"/>
        <end position="2570"/>
    </location>
</feature>
<organism evidence="4 5">
    <name type="scientific">Clytia hemisphaerica</name>
    <dbReference type="NCBI Taxonomy" id="252671"/>
    <lineage>
        <taxon>Eukaryota</taxon>
        <taxon>Metazoa</taxon>
        <taxon>Cnidaria</taxon>
        <taxon>Hydrozoa</taxon>
        <taxon>Hydroidolina</taxon>
        <taxon>Leptothecata</taxon>
        <taxon>Obeliida</taxon>
        <taxon>Clytiidae</taxon>
        <taxon>Clytia</taxon>
    </lineage>
</organism>
<feature type="compositionally biased region" description="Basic and acidic residues" evidence="2">
    <location>
        <begin position="2131"/>
        <end position="2140"/>
    </location>
</feature>
<feature type="compositionally biased region" description="Low complexity" evidence="2">
    <location>
        <begin position="2259"/>
        <end position="2276"/>
    </location>
</feature>
<dbReference type="SMART" id="SM01052">
    <property type="entry name" value="CAP_GLY"/>
    <property type="match status" value="1"/>
</dbReference>
<feature type="region of interest" description="Disordered" evidence="2">
    <location>
        <begin position="1993"/>
        <end position="2155"/>
    </location>
</feature>
<name>A0A7M5WYN2_9CNID</name>
<feature type="region of interest" description="Disordered" evidence="2">
    <location>
        <begin position="991"/>
        <end position="1010"/>
    </location>
</feature>
<feature type="region of interest" description="Disordered" evidence="2">
    <location>
        <begin position="1375"/>
        <end position="1553"/>
    </location>
</feature>
<evidence type="ECO:0000256" key="2">
    <source>
        <dbReference type="SAM" id="MobiDB-lite"/>
    </source>
</evidence>
<feature type="compositionally biased region" description="Low complexity" evidence="2">
    <location>
        <begin position="2697"/>
        <end position="2709"/>
    </location>
</feature>
<dbReference type="GO" id="GO:0034453">
    <property type="term" value="P:microtubule anchoring"/>
    <property type="evidence" value="ECO:0007669"/>
    <property type="project" value="InterPro"/>
</dbReference>
<evidence type="ECO:0000313" key="4">
    <source>
        <dbReference type="EnsemblMetazoa" id="CLYHEMP015077.1"/>
    </source>
</evidence>
<dbReference type="InterPro" id="IPR028750">
    <property type="entry name" value="CEP350/CC187"/>
</dbReference>
<dbReference type="PROSITE" id="PS50096">
    <property type="entry name" value="IQ"/>
    <property type="match status" value="1"/>
</dbReference>
<feature type="compositionally biased region" description="Polar residues" evidence="2">
    <location>
        <begin position="1100"/>
        <end position="1131"/>
    </location>
</feature>
<feature type="region of interest" description="Disordered" evidence="2">
    <location>
        <begin position="128"/>
        <end position="150"/>
    </location>
</feature>
<dbReference type="GeneID" id="136800458"/>
<feature type="compositionally biased region" description="Basic and acidic residues" evidence="2">
    <location>
        <begin position="2960"/>
        <end position="2974"/>
    </location>
</feature>
<reference evidence="4" key="1">
    <citation type="submission" date="2021-01" db="UniProtKB">
        <authorList>
            <consortium name="EnsemblMetazoa"/>
        </authorList>
    </citation>
    <scope>IDENTIFICATION</scope>
</reference>
<feature type="compositionally biased region" description="Basic and acidic residues" evidence="2">
    <location>
        <begin position="2169"/>
        <end position="2190"/>
    </location>
</feature>
<feature type="compositionally biased region" description="Basic and acidic residues" evidence="2">
    <location>
        <begin position="788"/>
        <end position="799"/>
    </location>
</feature>
<feature type="region of interest" description="Disordered" evidence="2">
    <location>
        <begin position="962"/>
        <end position="981"/>
    </location>
</feature>
<dbReference type="Proteomes" id="UP000594262">
    <property type="component" value="Unplaced"/>
</dbReference>
<evidence type="ECO:0000256" key="1">
    <source>
        <dbReference type="SAM" id="Coils"/>
    </source>
</evidence>
<feature type="compositionally biased region" description="Polar residues" evidence="2">
    <location>
        <begin position="1433"/>
        <end position="1477"/>
    </location>
</feature>
<feature type="compositionally biased region" description="Basic and acidic residues" evidence="2">
    <location>
        <begin position="352"/>
        <end position="388"/>
    </location>
</feature>
<feature type="compositionally biased region" description="Polar residues" evidence="2">
    <location>
        <begin position="1532"/>
        <end position="1546"/>
    </location>
</feature>
<feature type="region of interest" description="Disordered" evidence="2">
    <location>
        <begin position="1889"/>
        <end position="1908"/>
    </location>
</feature>
<feature type="region of interest" description="Disordered" evidence="2">
    <location>
        <begin position="66"/>
        <end position="87"/>
    </location>
</feature>
<feature type="compositionally biased region" description="Basic and acidic residues" evidence="2">
    <location>
        <begin position="2237"/>
        <end position="2258"/>
    </location>
</feature>
<feature type="compositionally biased region" description="Basic and acidic residues" evidence="2">
    <location>
        <begin position="2288"/>
        <end position="2300"/>
    </location>
</feature>
<feature type="compositionally biased region" description="Basic and acidic residues" evidence="2">
    <location>
        <begin position="1411"/>
        <end position="1432"/>
    </location>
</feature>
<dbReference type="PANTHER" id="PTHR13958:SF3">
    <property type="entry name" value="CAP-GLY DOMAIN-CONTAINING PROTEIN-RELATED"/>
    <property type="match status" value="1"/>
</dbReference>
<feature type="compositionally biased region" description="Basic and acidic residues" evidence="2">
    <location>
        <begin position="1767"/>
        <end position="1784"/>
    </location>
</feature>
<dbReference type="RefSeq" id="XP_066913216.1">
    <property type="nucleotide sequence ID" value="XM_067057115.1"/>
</dbReference>
<feature type="compositionally biased region" description="Polar residues" evidence="2">
    <location>
        <begin position="1396"/>
        <end position="1409"/>
    </location>
</feature>
<feature type="compositionally biased region" description="Basic and acidic residues" evidence="2">
    <location>
        <begin position="301"/>
        <end position="315"/>
    </location>
</feature>
<dbReference type="CDD" id="cd23767">
    <property type="entry name" value="IQCD"/>
    <property type="match status" value="1"/>
</dbReference>
<feature type="compositionally biased region" description="Low complexity" evidence="2">
    <location>
        <begin position="2010"/>
        <end position="2028"/>
    </location>
</feature>
<feature type="compositionally biased region" description="Polar residues" evidence="2">
    <location>
        <begin position="432"/>
        <end position="441"/>
    </location>
</feature>
<evidence type="ECO:0000313" key="5">
    <source>
        <dbReference type="Proteomes" id="UP000594262"/>
    </source>
</evidence>
<feature type="coiled-coil region" evidence="1">
    <location>
        <begin position="472"/>
        <end position="505"/>
    </location>
</feature>
<feature type="compositionally biased region" description="Polar residues" evidence="2">
    <location>
        <begin position="317"/>
        <end position="328"/>
    </location>
</feature>
<feature type="domain" description="CAP-Gly" evidence="3">
    <location>
        <begin position="2607"/>
        <end position="2649"/>
    </location>
</feature>
<sequence>MSNFNYKARRVQKPSLNIASKSDTSFGPSLSALNDAWSSIAATKKEINQVNHRIRQVSSPIDFYHDDEADERLPPPPPKNKNNPNIERRTIYQMLEQTKTRKENIPPPSYPQPNLHRIPPSVDEINTYNIHDEHPQRNTSLRSLSKRERKSEALKRLKEKIQQQKINSSTSTVEEAFPYKTHHNENDIVQHEDERIPQQAAMTRKVAHAPTAPTYTGFNLQPDATFVKSTVKVSPQMKRKSKAKKASLDQAKTNKRIAHDRKKAKVSKNQRVVATKKSTTNNIITTSSWRVGQQIQRKYKKEMTMHKEEKSECKSDLATTTKTNQTSDLKSDKENNNSTDSHSKKTSSNLHSELDKDLISEKADEKIFPDHSKSPVSEEQKSDTDSLRGLEQLQDDVLTKTAKDVMAELQHKDETSPVSKRKKLAKAVVDTGQKSQATKKSPSVKRKLDEVLYPTKKERHYDPSEVKKYMIKQQAERKRRRIEEQAKQRKQKEEQELKLQELYKKQKAAVKGSNAPAKRSNVGYSTFIKDDFAKKLSAKTKFNEMMKGFDYPGEAEMDHIPEKDMNDIFSTTISGTTSSRPLADTETEFDDIATYNDHENDVHFSIEQANNDRLLSPPAKDKKTTMSPSKADRIAAIRQTATALRERLMEESKRLTGLVQNKQSTTSMGATREKIKSPEPSASTLQRVTIPRKEEMTYASHFPGVENLDSQAKLNNKIDEMETAARKIQAAYRGFNVRQGLHSWELPSGRTLHQTMEEARRRAFIRDLKMEPQVQLASALYEKVRIPSKIPERRSKSPDSKSAFSSHRSRSKSPDSKVTDRSAYTSSFQPSFPPRSPDSKPSDRSLRQTSTNRSRGVKSPHKDEQSLQSLISEALESSKVSLDDAENTLSSISKKTHSRPVPSQKSSPTYKEDSEHDQSPKEEDDHRERLRKIMEKYKDVPEDRYSVINIFARNYPGLRQQQLSEERHSTLPPSDLTPNSTETEELIADAKKHEDKTHQEDDEVTRVDGEDSLHALSEQTLTGSNFSDGDNSLEGATLTTSHNKPTSLNVVDKTDTPSLKHQSQSKTPSYRSLMSPKTNSDSENSEILFSPRTVSPGKVPSSQVQPSGKHQTLDLSYTTEETVSPRRSPTLFSDRDGENPLDPVLTSTRRSPRHEPVKNLAPEDTPVTHNVNTRRGDDRMSPNALERRLRAELNLFDTVGDSLQQVTEMDRVRDIVQAQQETVSLAQVLKNRQVLHQKELDRMSIEAREKAAQSARDIEIARRNALEAETKAQKVIAEVKSQAAENVAVSTQAFSKQQNEATALSLDAIKESEKVRRDAFEEYKKSVDDRLANIDGIMNSAVSAASTAAVEVALRQHREKLESLRKESLHKVSKTFTSFSEESSTVSDRSTTSPTKTSYQTGSSVSTAKDLSIEQQKDKSEISEEIRDETPSRRNISSAKSPSYTEPVSESYVSASKLKSSPEISERLPTSNRTSPASKLDISEQLPTTKRTSSVISEKFPSSAGENTDVTEDVPTEVDEDKELTEALFSTGKKSVSRNETIQSNYSDEKFQSSFTEDDLKHDFRQVLPSENHRRKSLDVHRDFIVSGNDETSSDEMLPAQKVAEKVSKKRTRSPFVAEDTFTRFTSDMVRQYIQEEEVRAKHQASLLALREKAIIDKTKAEIAFLETQKKSLMKKKGARADDKMPPINKKQRALMKRLESEQAEIRRIKQAHKAASEERKFMLQQQQDIQRIQQSTKKIWNRIGHYDDVTSQTSDKLWNQIGKYTETSEKSSDSSSTIKEEVKSSSATSSIITTAASDGSDSRKTTPRSIPQSPKSTQPTPSISEEVLSKPSPTSQGSGSISEHVPSKQNSRTQSSKSISEAFSKEKSTTKSISEATSLSKHDSIASIASKKTSSTPNTVTPPDEATMSAADEVFDVSQGSSLSKDLKQLKYVAGKKYLTEREMKLQAKKQQFSEIMNRKTKLKTWRQKIIEEEMRLKADIRKVLNQGIMKMDETSGRDSGEDSVTNDSPTKPTTARSSSTATTSTRSSKRHQTPLSSTIKPRDGGEGEHSFVDPPTSVSSIAEEDLDVEENDDTGDRTITEVINATGSTTKATTLRESESAKVPSSGGSYSYSNDFEEPSPSSVSRSRPPKDLKKSEEDSWTEGTSDASDAEQRLKLLENQLRRKRSELQKLRKQKEKEKLRQKEQELRRELQVVEQQINKENIPAEVNLPKVTPRVLSPRSSLDTVILPEKIKIPSDKESRRSLDFSDRESESDRSLSSNKSSKGDASSSRHSTIIATATNTTRKSPDRESIKDESSKSTSKTLTKSDKSSLKSDKSVSRILTDTTNKKAISERQDSIDDISDISAGKDRSSVSTESKESSIAEEIISTQTPKTSVKSLDAIYDDDLFESELSLSSSTSTSISQEKTSSKISLSSKETSRSNASTARSTSRESTLEEKSVSPNATLDEKTPSVRESLPPEVDKSITKFSVSEEVPVDPISQKEETLKESKIEIVEYSSKFESGESTVRSERSEKDIKVNKSEPISKDATEVDTNRSISEKLHSNHSTSRSITSSLSKTSSTTSRSSLPAQDEFSKSNVSNAYGFRVNERVKVEGSLMGTIRYLGKTSFSPVLVAGIELDEPLGTNDGTFHDKQYFKCAQDHGFFTTIERLQHFNSEVDKVDKQEKNTEKSLSSTTLEEIDESLDQASVKEDSLKSTSLKESSLKSTSVRENSVKSTSVKASVKDSIEDDEQASVKSYSEHFEPVPGAPTTQKTTMHIDPFTTSKKTDSSHQQRYTTDDHSSSSTTIGETTKSIEIELDEIAAKTDDTASTISVEIPSPKKLDTHTLADNITDSLLKSIILDSVQAMSPRLDSIESPQKSASSEEEPASSKSSSKDMETPVHSTSKPKPHLQIDNHAENVCKSLLNDAVSVMLEVGRKKDEKLNSDKENEVESQRSKEDFLSLIIPGVNDMDEDLDSDSDKENNVLSQKRDQLKNLHDEMDKLFEREPEDDQDLELIESVGKETMKETPKKELPLRIPLNEKDTREIVNLALQEIQRQNFSMSELERLIVPDSILALETYGEIDVPSTMLYKTLIFDLTLQLYCELKEFRDIQAKPRPIWLKRPRKTFSKFTRQVHLDESNSFPDLVKDHVCGCIGLQSGRPSLMKLKRKLPLNLEKKDYVDAVLVDELRQEEGQWVNYDEDELRVKFQLADNILESLLEETVDIINQALS</sequence>
<feature type="region of interest" description="Disordered" evidence="2">
    <location>
        <begin position="2852"/>
        <end position="2896"/>
    </location>
</feature>
<feature type="region of interest" description="Disordered" evidence="2">
    <location>
        <begin position="878"/>
        <end position="927"/>
    </location>
</feature>
<dbReference type="GO" id="GO:0005813">
    <property type="term" value="C:centrosome"/>
    <property type="evidence" value="ECO:0007669"/>
    <property type="project" value="InterPro"/>
</dbReference>
<feature type="region of interest" description="Disordered" evidence="2">
    <location>
        <begin position="408"/>
        <end position="445"/>
    </location>
</feature>
<feature type="compositionally biased region" description="Basic and acidic residues" evidence="2">
    <location>
        <begin position="1993"/>
        <end position="2002"/>
    </location>
</feature>
<keyword evidence="5" id="KW-1185">Reference proteome</keyword>
<dbReference type="Pfam" id="PF01302">
    <property type="entry name" value="CAP_GLY"/>
    <property type="match status" value="1"/>
</dbReference>
<feature type="compositionally biased region" description="Basic and acidic residues" evidence="2">
    <location>
        <begin position="2349"/>
        <end position="2364"/>
    </location>
</feature>
<dbReference type="EnsemblMetazoa" id="CLYHEMT015077.1">
    <property type="protein sequence ID" value="CLYHEMP015077.1"/>
    <property type="gene ID" value="CLYHEMG015077"/>
</dbReference>
<feature type="compositionally biased region" description="Polar residues" evidence="2">
    <location>
        <begin position="1020"/>
        <end position="1030"/>
    </location>
</feature>
<evidence type="ECO:0000259" key="3">
    <source>
        <dbReference type="PROSITE" id="PS50245"/>
    </source>
</evidence>
<feature type="compositionally biased region" description="Polar residues" evidence="2">
    <location>
        <begin position="1485"/>
        <end position="1496"/>
    </location>
</feature>
<feature type="region of interest" description="Disordered" evidence="2">
    <location>
        <begin position="2685"/>
        <end position="2790"/>
    </location>
</feature>
<feature type="region of interest" description="Disordered" evidence="2">
    <location>
        <begin position="2396"/>
        <end position="2472"/>
    </location>
</feature>
<dbReference type="PROSITE" id="PS50245">
    <property type="entry name" value="CAP_GLY_2"/>
    <property type="match status" value="1"/>
</dbReference>
<feature type="compositionally biased region" description="Low complexity" evidence="2">
    <location>
        <begin position="1785"/>
        <end position="1798"/>
    </location>
</feature>
<feature type="compositionally biased region" description="Basic residues" evidence="2">
    <location>
        <begin position="253"/>
        <end position="268"/>
    </location>
</feature>
<feature type="region of interest" description="Disordered" evidence="2">
    <location>
        <begin position="788"/>
        <end position="866"/>
    </location>
</feature>
<feature type="compositionally biased region" description="Low complexity" evidence="2">
    <location>
        <begin position="1810"/>
        <end position="1825"/>
    </location>
</feature>